<accession>A0A914C5A3</accession>
<evidence type="ECO:0000256" key="7">
    <source>
        <dbReference type="ARBA" id="ARBA00056938"/>
    </source>
</evidence>
<keyword evidence="6" id="KW-0788">Thiol protease</keyword>
<protein>
    <recommendedName>
        <fullName evidence="9">Ufm1-specific protease</fullName>
    </recommendedName>
    <alternativeName>
        <fullName evidence="10">Odorant response abnormal protein 8</fullName>
    </alternativeName>
</protein>
<evidence type="ECO:0000256" key="1">
    <source>
        <dbReference type="ARBA" id="ARBA00004406"/>
    </source>
</evidence>
<reference evidence="13" key="1">
    <citation type="submission" date="2022-11" db="UniProtKB">
        <authorList>
            <consortium name="WormBaseParasite"/>
        </authorList>
    </citation>
    <scope>IDENTIFICATION</scope>
</reference>
<sequence length="544" mass="62309">MSKWKINLKSVVENFHQAIKAYDTENLIGIIFGSKELQIISNVFFTRNEDEGIESLTLELAAFLPPEIHCLGFITIKENGDIPIESLIKKISIIDGVNLHIEWSLEHLKLKNVTKLLESANFVENTESLSMLDGVFIKSSVLFSFQIQNEKNFETEVKEEISKKKSQVLEQLFIHEETKSTFSKTSKSSSLAKIQKADKKNYIVLKGKDNNDISNGTDVNNDPKLAKYNLNVLINVSLQLTDLEIFEYLCKQIEKLLDQIRILCLREKKLVPLTSNTFALSGWCTLVNVVSLDLEEEEDLKKEQRRHIHKLLNLSMDGPRIRPLQSIRFEENDSKLLVNPHEGIKYTPIGQVAIVKGRYHYHHYMQDNFDDSGWGCAYRSFQTIWSWFELQGYIDKPVPTHREIQQCLVNIGDKPAKFVGSRQWIGSMELSYCLETMLGIQSRILTTNSGKEVAEHCRALLYHFDNNGSPVMIGGGQLAHTILGVDYNTKTGESKFLVLDPHYTGDENLNFILKKGWCAWKPLSFWNPKSFYNLMLPINPKSEV</sequence>
<evidence type="ECO:0000313" key="12">
    <source>
        <dbReference type="Proteomes" id="UP000887540"/>
    </source>
</evidence>
<dbReference type="Pfam" id="PF07910">
    <property type="entry name" value="Peptidase_C78"/>
    <property type="match status" value="1"/>
</dbReference>
<dbReference type="PANTHER" id="PTHR48153:SF2">
    <property type="entry name" value="UFM1-SPECIFIC PROTEASE 2"/>
    <property type="match status" value="1"/>
</dbReference>
<dbReference type="GO" id="GO:0005634">
    <property type="term" value="C:nucleus"/>
    <property type="evidence" value="ECO:0007669"/>
    <property type="project" value="TreeGrafter"/>
</dbReference>
<keyword evidence="5" id="KW-0378">Hydrolase</keyword>
<evidence type="ECO:0000256" key="10">
    <source>
        <dbReference type="ARBA" id="ARBA00076114"/>
    </source>
</evidence>
<dbReference type="GO" id="GO:0005789">
    <property type="term" value="C:endoplasmic reticulum membrane"/>
    <property type="evidence" value="ECO:0007669"/>
    <property type="project" value="UniProtKB-SubCell"/>
</dbReference>
<dbReference type="InterPro" id="IPR038765">
    <property type="entry name" value="Papain-like_cys_pep_sf"/>
</dbReference>
<keyword evidence="4" id="KW-0833">Ubl conjugation pathway</keyword>
<evidence type="ECO:0000259" key="11">
    <source>
        <dbReference type="Pfam" id="PF07910"/>
    </source>
</evidence>
<evidence type="ECO:0000256" key="3">
    <source>
        <dbReference type="ARBA" id="ARBA00022670"/>
    </source>
</evidence>
<dbReference type="SUPFAM" id="SSF54001">
    <property type="entry name" value="Cysteine proteinases"/>
    <property type="match status" value="1"/>
</dbReference>
<evidence type="ECO:0000313" key="13">
    <source>
        <dbReference type="WBParaSite" id="ACRNAN_Path_326.g1252.t1"/>
    </source>
</evidence>
<comment type="subunit">
    <text evidence="8">Interacts with odr-4.</text>
</comment>
<evidence type="ECO:0000256" key="2">
    <source>
        <dbReference type="ARBA" id="ARBA00008552"/>
    </source>
</evidence>
<evidence type="ECO:0000256" key="6">
    <source>
        <dbReference type="ARBA" id="ARBA00022807"/>
    </source>
</evidence>
<dbReference type="Proteomes" id="UP000887540">
    <property type="component" value="Unplaced"/>
</dbReference>
<evidence type="ECO:0000256" key="4">
    <source>
        <dbReference type="ARBA" id="ARBA00022786"/>
    </source>
</evidence>
<evidence type="ECO:0000256" key="8">
    <source>
        <dbReference type="ARBA" id="ARBA00064300"/>
    </source>
</evidence>
<organism evidence="12 13">
    <name type="scientific">Acrobeloides nanus</name>
    <dbReference type="NCBI Taxonomy" id="290746"/>
    <lineage>
        <taxon>Eukaryota</taxon>
        <taxon>Metazoa</taxon>
        <taxon>Ecdysozoa</taxon>
        <taxon>Nematoda</taxon>
        <taxon>Chromadorea</taxon>
        <taxon>Rhabditida</taxon>
        <taxon>Tylenchina</taxon>
        <taxon>Cephalobomorpha</taxon>
        <taxon>Cephaloboidea</taxon>
        <taxon>Cephalobidae</taxon>
        <taxon>Acrobeloides</taxon>
    </lineage>
</organism>
<dbReference type="GO" id="GO:0006508">
    <property type="term" value="P:proteolysis"/>
    <property type="evidence" value="ECO:0007669"/>
    <property type="project" value="UniProtKB-KW"/>
</dbReference>
<keyword evidence="12" id="KW-1185">Reference proteome</keyword>
<comment type="similarity">
    <text evidence="2">Belongs to the peptidase C78 family.</text>
</comment>
<comment type="function">
    <text evidence="7">Thiol protease which recognizes and hydrolyzes the peptide bond at the C-terminal Gly of ufm-1, a ubiquitin-like modifier protein bound to a number of target proteins. Required, with oct-4, for the localization of a subset of 7 transmembrane domain odorant receptors, including odr-10, to the cilia of olfactory neurons AWA and AWC. Operates in aggregation behavior, and responses to oxygen levels.</text>
</comment>
<proteinExistence type="inferred from homology"/>
<dbReference type="AlphaFoldDB" id="A0A914C5A3"/>
<dbReference type="FunFam" id="3.90.70.130:FF:000001">
    <property type="entry name" value="Probable Ufm1-specific protease 2"/>
    <property type="match status" value="1"/>
</dbReference>
<keyword evidence="3" id="KW-0645">Protease</keyword>
<dbReference type="InterPro" id="IPR012462">
    <property type="entry name" value="UFSP1/2_DUB_cat"/>
</dbReference>
<dbReference type="Gene3D" id="3.90.70.130">
    <property type="match status" value="1"/>
</dbReference>
<dbReference type="GO" id="GO:0071567">
    <property type="term" value="F:deUFMylase activity"/>
    <property type="evidence" value="ECO:0007669"/>
    <property type="project" value="TreeGrafter"/>
</dbReference>
<name>A0A914C5A3_9BILA</name>
<evidence type="ECO:0000256" key="9">
    <source>
        <dbReference type="ARBA" id="ARBA00073057"/>
    </source>
</evidence>
<feature type="domain" description="UFSP1/2/DUB catalytic" evidence="11">
    <location>
        <begin position="351"/>
        <end position="534"/>
    </location>
</feature>
<dbReference type="WBParaSite" id="ACRNAN_Path_326.g1252.t1">
    <property type="protein sequence ID" value="ACRNAN_Path_326.g1252.t1"/>
    <property type="gene ID" value="ACRNAN_Path_326.g1252"/>
</dbReference>
<comment type="subcellular location">
    <subcellularLocation>
        <location evidence="1">Endoplasmic reticulum membrane</location>
        <topology evidence="1">Peripheral membrane protein</topology>
    </subcellularLocation>
</comment>
<dbReference type="PANTHER" id="PTHR48153">
    <property type="entry name" value="UFM1-SPECIFIC PROTEASE 2"/>
    <property type="match status" value="1"/>
</dbReference>
<evidence type="ECO:0000256" key="5">
    <source>
        <dbReference type="ARBA" id="ARBA00022801"/>
    </source>
</evidence>